<proteinExistence type="predicted"/>
<feature type="transmembrane region" description="Helical" evidence="1">
    <location>
        <begin position="31"/>
        <end position="58"/>
    </location>
</feature>
<dbReference type="AlphaFoldDB" id="A0AAW2D2T4"/>
<evidence type="ECO:0000313" key="2">
    <source>
        <dbReference type="EMBL" id="KAL0004908.1"/>
    </source>
</evidence>
<dbReference type="EMBL" id="JAZDWU010000004">
    <property type="protein sequence ID" value="KAL0004908.1"/>
    <property type="molecule type" value="Genomic_DNA"/>
</dbReference>
<organism evidence="2 3">
    <name type="scientific">Lithocarpus litseifolius</name>
    <dbReference type="NCBI Taxonomy" id="425828"/>
    <lineage>
        <taxon>Eukaryota</taxon>
        <taxon>Viridiplantae</taxon>
        <taxon>Streptophyta</taxon>
        <taxon>Embryophyta</taxon>
        <taxon>Tracheophyta</taxon>
        <taxon>Spermatophyta</taxon>
        <taxon>Magnoliopsida</taxon>
        <taxon>eudicotyledons</taxon>
        <taxon>Gunneridae</taxon>
        <taxon>Pentapetalae</taxon>
        <taxon>rosids</taxon>
        <taxon>fabids</taxon>
        <taxon>Fagales</taxon>
        <taxon>Fagaceae</taxon>
        <taxon>Lithocarpus</taxon>
    </lineage>
</organism>
<keyword evidence="1" id="KW-0812">Transmembrane</keyword>
<reference evidence="2 3" key="1">
    <citation type="submission" date="2024-01" db="EMBL/GenBank/DDBJ databases">
        <title>A telomere-to-telomere, gap-free genome of sweet tea (Lithocarpus litseifolius).</title>
        <authorList>
            <person name="Zhou J."/>
        </authorList>
    </citation>
    <scope>NUCLEOTIDE SEQUENCE [LARGE SCALE GENOMIC DNA]</scope>
    <source>
        <strain evidence="2">Zhou-2022a</strain>
        <tissue evidence="2">Leaf</tissue>
    </source>
</reference>
<dbReference type="Proteomes" id="UP001459277">
    <property type="component" value="Unassembled WGS sequence"/>
</dbReference>
<gene>
    <name evidence="2" type="ORF">SO802_012469</name>
</gene>
<keyword evidence="1" id="KW-1133">Transmembrane helix</keyword>
<evidence type="ECO:0000256" key="1">
    <source>
        <dbReference type="SAM" id="Phobius"/>
    </source>
</evidence>
<keyword evidence="1" id="KW-0472">Membrane</keyword>
<feature type="transmembrane region" description="Helical" evidence="1">
    <location>
        <begin position="70"/>
        <end position="93"/>
    </location>
</feature>
<keyword evidence="3" id="KW-1185">Reference proteome</keyword>
<comment type="caution">
    <text evidence="2">The sequence shown here is derived from an EMBL/GenBank/DDBJ whole genome shotgun (WGS) entry which is preliminary data.</text>
</comment>
<evidence type="ECO:0008006" key="4">
    <source>
        <dbReference type="Google" id="ProtNLM"/>
    </source>
</evidence>
<evidence type="ECO:0000313" key="3">
    <source>
        <dbReference type="Proteomes" id="UP001459277"/>
    </source>
</evidence>
<accession>A0AAW2D2T4</accession>
<sequence length="94" mass="9674">MEAESCEAKLCCAEGVKNLDFSNETVEDENVYLVAGGCVMVAGGDCGFARLGLLWVGLASADCGFFVCDLVVGGWVVVVVVVAVAVAVGLWVVV</sequence>
<protein>
    <recommendedName>
        <fullName evidence="4">Transmembrane protein</fullName>
    </recommendedName>
</protein>
<name>A0AAW2D2T4_9ROSI</name>